<reference evidence="7" key="1">
    <citation type="journal article" date="2022" name="G3 (Bethesda)">
        <title>High quality genome of the basidiomycete yeast Dioszegia hungarica PDD-24b-2 isolated from cloud water.</title>
        <authorList>
            <person name="Jarrige D."/>
            <person name="Haridas S."/>
            <person name="Bleykasten-Grosshans C."/>
            <person name="Joly M."/>
            <person name="Nadalig T."/>
            <person name="Sancelme M."/>
            <person name="Vuilleumier S."/>
            <person name="Grigoriev I.V."/>
            <person name="Amato P."/>
            <person name="Bringel F."/>
        </authorList>
    </citation>
    <scope>NUCLEOTIDE SEQUENCE</scope>
    <source>
        <strain evidence="7">PDD-24b-2</strain>
    </source>
</reference>
<accession>A0AA38H8B6</accession>
<feature type="region of interest" description="Disordered" evidence="4">
    <location>
        <begin position="1381"/>
        <end position="1401"/>
    </location>
</feature>
<name>A0AA38H8B6_9TREE</name>
<dbReference type="PANTHER" id="PTHR45339">
    <property type="entry name" value="HYBRID SIGNAL TRANSDUCTION HISTIDINE KINASE J"/>
    <property type="match status" value="1"/>
</dbReference>
<dbReference type="PROSITE" id="PS50110">
    <property type="entry name" value="RESPONSE_REGULATORY"/>
    <property type="match status" value="1"/>
</dbReference>
<dbReference type="SUPFAM" id="SSF56112">
    <property type="entry name" value="Protein kinase-like (PK-like)"/>
    <property type="match status" value="1"/>
</dbReference>
<feature type="region of interest" description="Disordered" evidence="4">
    <location>
        <begin position="16"/>
        <end position="46"/>
    </location>
</feature>
<dbReference type="Proteomes" id="UP001164286">
    <property type="component" value="Unassembled WGS sequence"/>
</dbReference>
<dbReference type="CDD" id="cd00082">
    <property type="entry name" value="HisKA"/>
    <property type="match status" value="1"/>
</dbReference>
<dbReference type="CDD" id="cd17546">
    <property type="entry name" value="REC_hyHK_CKI1_RcsC-like"/>
    <property type="match status" value="1"/>
</dbReference>
<dbReference type="InterPro" id="IPR003661">
    <property type="entry name" value="HisK_dim/P_dom"/>
</dbReference>
<dbReference type="Pfam" id="PF02518">
    <property type="entry name" value="HATPase_c"/>
    <property type="match status" value="1"/>
</dbReference>
<evidence type="ECO:0000256" key="2">
    <source>
        <dbReference type="ARBA" id="ARBA00023012"/>
    </source>
</evidence>
<dbReference type="InterPro" id="IPR027417">
    <property type="entry name" value="P-loop_NTPase"/>
</dbReference>
<evidence type="ECO:0000313" key="7">
    <source>
        <dbReference type="EMBL" id="KAI9636160.1"/>
    </source>
</evidence>
<proteinExistence type="predicted"/>
<dbReference type="PRINTS" id="PR00344">
    <property type="entry name" value="BCTRLSENSOR"/>
</dbReference>
<dbReference type="PROSITE" id="PS50109">
    <property type="entry name" value="HIS_KIN"/>
    <property type="match status" value="1"/>
</dbReference>
<dbReference type="InterPro" id="IPR011009">
    <property type="entry name" value="Kinase-like_dom_sf"/>
</dbReference>
<evidence type="ECO:0008006" key="9">
    <source>
        <dbReference type="Google" id="ProtNLM"/>
    </source>
</evidence>
<dbReference type="InterPro" id="IPR029016">
    <property type="entry name" value="GAF-like_dom_sf"/>
</dbReference>
<dbReference type="Gene3D" id="1.10.287.130">
    <property type="match status" value="1"/>
</dbReference>
<evidence type="ECO:0000256" key="3">
    <source>
        <dbReference type="PROSITE-ProRule" id="PRU00169"/>
    </source>
</evidence>
<dbReference type="Pfam" id="PF00072">
    <property type="entry name" value="Response_reg"/>
    <property type="match status" value="1"/>
</dbReference>
<dbReference type="Pfam" id="PF13191">
    <property type="entry name" value="AAA_16"/>
    <property type="match status" value="1"/>
</dbReference>
<dbReference type="GeneID" id="77732327"/>
<dbReference type="GO" id="GO:0000155">
    <property type="term" value="F:phosphorelay sensor kinase activity"/>
    <property type="evidence" value="ECO:0007669"/>
    <property type="project" value="InterPro"/>
</dbReference>
<dbReference type="SUPFAM" id="SSF55874">
    <property type="entry name" value="ATPase domain of HSP90 chaperone/DNA topoisomerase II/histidine kinase"/>
    <property type="match status" value="1"/>
</dbReference>
<dbReference type="SUPFAM" id="SSF52172">
    <property type="entry name" value="CheY-like"/>
    <property type="match status" value="1"/>
</dbReference>
<dbReference type="Gene3D" id="1.10.510.10">
    <property type="entry name" value="Transferase(Phosphotransferase) domain 1"/>
    <property type="match status" value="1"/>
</dbReference>
<dbReference type="SMART" id="SM00387">
    <property type="entry name" value="HATPase_c"/>
    <property type="match status" value="1"/>
</dbReference>
<dbReference type="PANTHER" id="PTHR45339:SF1">
    <property type="entry name" value="HYBRID SIGNAL TRANSDUCTION HISTIDINE KINASE J"/>
    <property type="match status" value="1"/>
</dbReference>
<dbReference type="InterPro" id="IPR036097">
    <property type="entry name" value="HisK_dim/P_sf"/>
</dbReference>
<keyword evidence="2" id="KW-0902">Two-component regulatory system</keyword>
<dbReference type="RefSeq" id="XP_052945937.1">
    <property type="nucleotide sequence ID" value="XM_053093122.1"/>
</dbReference>
<dbReference type="FunFam" id="3.30.565.10:FF:000010">
    <property type="entry name" value="Sensor histidine kinase RcsC"/>
    <property type="match status" value="1"/>
</dbReference>
<dbReference type="InterPro" id="IPR003594">
    <property type="entry name" value="HATPase_dom"/>
</dbReference>
<dbReference type="InterPro" id="IPR036890">
    <property type="entry name" value="HATPase_C_sf"/>
</dbReference>
<dbReference type="InterPro" id="IPR005467">
    <property type="entry name" value="His_kinase_dom"/>
</dbReference>
<dbReference type="SMART" id="SM00388">
    <property type="entry name" value="HisKA"/>
    <property type="match status" value="1"/>
</dbReference>
<dbReference type="CDD" id="cd16922">
    <property type="entry name" value="HATPase_EvgS-ArcB-TorS-like"/>
    <property type="match status" value="1"/>
</dbReference>
<dbReference type="SMART" id="SM00448">
    <property type="entry name" value="REC"/>
    <property type="match status" value="1"/>
</dbReference>
<dbReference type="InterPro" id="IPR004358">
    <property type="entry name" value="Sig_transdc_His_kin-like_C"/>
</dbReference>
<evidence type="ECO:0000256" key="1">
    <source>
        <dbReference type="ARBA" id="ARBA00022553"/>
    </source>
</evidence>
<feature type="compositionally biased region" description="Low complexity" evidence="4">
    <location>
        <begin position="1386"/>
        <end position="1401"/>
    </location>
</feature>
<feature type="domain" description="Response regulatory" evidence="6">
    <location>
        <begin position="1988"/>
        <end position="2105"/>
    </location>
</feature>
<evidence type="ECO:0000259" key="5">
    <source>
        <dbReference type="PROSITE" id="PS50109"/>
    </source>
</evidence>
<dbReference type="InterPro" id="IPR011006">
    <property type="entry name" value="CheY-like_superfamily"/>
</dbReference>
<dbReference type="InterPro" id="IPR041664">
    <property type="entry name" value="AAA_16"/>
</dbReference>
<dbReference type="Pfam" id="PF00512">
    <property type="entry name" value="HisKA"/>
    <property type="match status" value="1"/>
</dbReference>
<dbReference type="SUPFAM" id="SSF47384">
    <property type="entry name" value="Homodimeric domain of signal transducing histidine kinase"/>
    <property type="match status" value="1"/>
</dbReference>
<protein>
    <recommendedName>
        <fullName evidence="9">Histidine kinase</fullName>
    </recommendedName>
</protein>
<comment type="caution">
    <text evidence="7">The sequence shown here is derived from an EMBL/GenBank/DDBJ whole genome shotgun (WGS) entry which is preliminary data.</text>
</comment>
<feature type="domain" description="Histidine kinase" evidence="5">
    <location>
        <begin position="1603"/>
        <end position="1828"/>
    </location>
</feature>
<feature type="region of interest" description="Disordered" evidence="4">
    <location>
        <begin position="1957"/>
        <end position="1978"/>
    </location>
</feature>
<dbReference type="Gene3D" id="3.40.50.2300">
    <property type="match status" value="1"/>
</dbReference>
<feature type="compositionally biased region" description="Low complexity" evidence="4">
    <location>
        <begin position="27"/>
        <end position="46"/>
    </location>
</feature>
<keyword evidence="8" id="KW-1185">Reference proteome</keyword>
<evidence type="ECO:0000313" key="8">
    <source>
        <dbReference type="Proteomes" id="UP001164286"/>
    </source>
</evidence>
<keyword evidence="1 3" id="KW-0597">Phosphoprotein</keyword>
<dbReference type="InterPro" id="IPR001789">
    <property type="entry name" value="Sig_transdc_resp-reg_receiver"/>
</dbReference>
<evidence type="ECO:0000256" key="4">
    <source>
        <dbReference type="SAM" id="MobiDB-lite"/>
    </source>
</evidence>
<dbReference type="EMBL" id="JAKWFO010000005">
    <property type="protein sequence ID" value="KAI9636160.1"/>
    <property type="molecule type" value="Genomic_DNA"/>
</dbReference>
<dbReference type="SUPFAM" id="SSF52540">
    <property type="entry name" value="P-loop containing nucleoside triphosphate hydrolases"/>
    <property type="match status" value="1"/>
</dbReference>
<organism evidence="7 8">
    <name type="scientific">Dioszegia hungarica</name>
    <dbReference type="NCBI Taxonomy" id="4972"/>
    <lineage>
        <taxon>Eukaryota</taxon>
        <taxon>Fungi</taxon>
        <taxon>Dikarya</taxon>
        <taxon>Basidiomycota</taxon>
        <taxon>Agaricomycotina</taxon>
        <taxon>Tremellomycetes</taxon>
        <taxon>Tremellales</taxon>
        <taxon>Bulleribasidiaceae</taxon>
        <taxon>Dioszegia</taxon>
    </lineage>
</organism>
<feature type="modified residue" description="4-aspartylphosphate" evidence="3">
    <location>
        <position position="2038"/>
    </location>
</feature>
<dbReference type="Gene3D" id="3.30.450.40">
    <property type="match status" value="1"/>
</dbReference>
<sequence>MSLTDSILLQRHGLHNHRHDPLYPDKTGSLASSAPTAGPSSSTASYYSTLSPTSSTGLANLTPVASGPLLADVTPGEIVRVRYLPHPGPAPDVEYEDASQAFLRLAQIIALDCARKVGPESRWGVDAAVLAWWDDADGMWLVTRPEPGGGEGWMDLVRYWKAEVGLPWGQTAEDGGDVDMDHGGVALEGRYRKGVEVLKEVGRCLNNLHQSGLTIAVIDPSLIIISPATTPTARLQILDQAFLGTHGSAPEPHPDLSATLFSTLALSSSARPLNTDFVRTHVRNLSPKAVSGREAGVADDVYAFGVMAYELLGGGPIDTLPARASVDLLNDIHAHLNLDIQPLATRLGPVSDALSSAMDGVVMRCLAKDARERYHNLASVTYDLAKILSSLRGEAALSDLSVGLIDQQSRFEYPKQPVAREPIFAALSRELDKARRIGDMGKFRNVDLYGPSGSGKTVVARAWVDQPEQASCLVAYAKLDEQVQKPLACFVQLFQSILLKLLADPKEDAREWASVIRTTLGPHFPVFYSMLPPKSQKVLLLGSEPPALEDIDWSTFIQSFRLWCKRLLQQLATPDRPLILLIDDTQWMHSEEHSIQGRPLLHVLAVSLHRVPDSERPADRELLSASCTHVQVPFLDADATQQVIHQSFGAPIDRAPTLYGLLHAETGGSPLYLRVLLDRLVESRAITFDYSASLWVFSDVYSSLIKEDVDGYLEELQRGLSKGTRDILSLLSCMPLRIRPDVIYGELDITGEEFEARLRSAKQAGIIVWDERGVGFTHDRQKQAAYKLIPPSLIADIHLRAYDTLRQPDLIVEYAYDSAQHALKARSLNGTTGPPEELVQVLLEAVYRCTFSAGFNSARAFLAAVREIAESQPNTSQWWLSNPQSYMRYLHLQVEVCSALKQFDETFTELDTALLRFTAESDRLRIETLIIRLLISANRMEESTRRFRVTLERYGYRPDLPSRLSLVDVESVDEVQRISDMVLASDSCTDSDSLDYLITVLIGHVSPAFYLGDLDDTAELFRLSMSLLAKLGCAIEVNAGIIASGMITITNIAIKKIVFNLASGLATRFVSSSLSPFARIAIASGSYTLESSSTVYDRSEHAVNFAVSMANYDVAGWAFVLECASLSFTSVRSRRKLQMQYDGIVESASRATQVVMRIALECHTRLATYCTVPEPWVLQGAELQAEERDLIARIPLYLGAIQVFQLRVATLFNAPSPFIASIIDNGDARIIFQLGFGIWSCEWAYLSAIYFLQAGRRGSELDDSLAWIAPVSEDADFHYRRDALLVMRKVLSSGLANLDKADEMLDRLDDAGQFDVSGLLSYAIGQHVQDTTRSAKLARTYHQSAAASYRASGALGLGEYLEHGYKVPALAIDTRPVSENFPAAGSPSQSSHGRSSSQEISNMSDGLGALTLFRSSLALTAEKDPAKLLCTLLKILCQFARADFAAIAVQDSACRSGLRLRAGGRYDDIQQYSLDFAEDGVSQIAPVSIMLQVSRTGAGMVESNSDKLQPVDPFYADRSPCMMICLPTYTQGRQVGVILLSCMTSSSISIEAQSARDVISCLATFAHNIAEQQSFTQRLKDEVDQRTSQLSHSLQVKSYFLSSCSHELRSPLSAVLGLAAVLEGSGGLTEIQMEHLGTIISSGEHLLDLISNIIDHSRLESNAVSIESIPFDFRELCETAIESMATIAHGKSVDLCLASSIKTDPPPLFGDPTRIRQVLINLVSNAVKFSSEGTVTVAWRYEALGESGDNVLVSLDVADTGIGIPADKMDQLFQSFSQIDSSITRSYGGSGLGLVISRELARLMGGDCTAVSELGKGSTFTFSFIARVDRTTPPPRTPLPHRTCLVICHHGPARDIFAQNLTDLGFTAIPVAPGKNVYPDGPAADRPFDLVFLNVAMLNKADVAKVRERYPLANLTLLCPNIFIAQTMKRLDLDRHELLAQPFRFDDLYQLLASQGSGTVTPTSAAPTSSRKRKRPIDKGLADRCPLSILVIDDNRVNITVAKRLLEMFGYSGIDSAENGRIGVDKAKEKQYDVILCDLFMPVLDGFSTLREMQATPETGDPVVVALTADALGITRRRCEEAGFFDCLLKPLDIPGLGMVLERAYDSKLPAVKAPRLGELPSGVPSESS</sequence>
<dbReference type="Gene3D" id="3.30.565.10">
    <property type="entry name" value="Histidine kinase-like ATPase, C-terminal domain"/>
    <property type="match status" value="1"/>
</dbReference>
<evidence type="ECO:0000259" key="6">
    <source>
        <dbReference type="PROSITE" id="PS50110"/>
    </source>
</evidence>
<gene>
    <name evidence="7" type="ORF">MKK02DRAFT_44864</name>
</gene>